<accession>A0A9N8ERZ1</accession>
<feature type="region of interest" description="Disordered" evidence="1">
    <location>
        <begin position="47"/>
        <end position="83"/>
    </location>
</feature>
<evidence type="ECO:0000313" key="3">
    <source>
        <dbReference type="Proteomes" id="UP001153069"/>
    </source>
</evidence>
<organism evidence="2 3">
    <name type="scientific">Seminavis robusta</name>
    <dbReference type="NCBI Taxonomy" id="568900"/>
    <lineage>
        <taxon>Eukaryota</taxon>
        <taxon>Sar</taxon>
        <taxon>Stramenopiles</taxon>
        <taxon>Ochrophyta</taxon>
        <taxon>Bacillariophyta</taxon>
        <taxon>Bacillariophyceae</taxon>
        <taxon>Bacillariophycidae</taxon>
        <taxon>Naviculales</taxon>
        <taxon>Naviculaceae</taxon>
        <taxon>Seminavis</taxon>
    </lineage>
</organism>
<reference evidence="2" key="1">
    <citation type="submission" date="2020-06" db="EMBL/GenBank/DDBJ databases">
        <authorList>
            <consortium name="Plant Systems Biology data submission"/>
        </authorList>
    </citation>
    <scope>NUCLEOTIDE SEQUENCE</scope>
    <source>
        <strain evidence="2">D6</strain>
    </source>
</reference>
<dbReference type="AlphaFoldDB" id="A0A9N8ERZ1"/>
<feature type="compositionally biased region" description="Basic and acidic residues" evidence="1">
    <location>
        <begin position="276"/>
        <end position="285"/>
    </location>
</feature>
<feature type="region of interest" description="Disordered" evidence="1">
    <location>
        <begin position="203"/>
        <end position="285"/>
    </location>
</feature>
<evidence type="ECO:0000313" key="2">
    <source>
        <dbReference type="EMBL" id="CAB9527032.1"/>
    </source>
</evidence>
<protein>
    <submittedName>
        <fullName evidence="2">Uncharacterized protein</fullName>
    </submittedName>
</protein>
<feature type="region of interest" description="Disordered" evidence="1">
    <location>
        <begin position="1"/>
        <end position="22"/>
    </location>
</feature>
<sequence>MTTGKANYQWTNNTNDNGVESPPNAYASTGATTGLCFGEPSFQARTPVAAVSPDQPTRTRLSPRPPKGILKPPSWASLPQCRSSATAPRIPIRRTVTDTLPNGFAASPPDLEETVRPRRRCVSFSDSMCRWQNQGSSSHSLNAMHMPRRHNAINEDTFANSACAVATIPASVGITTCSGSTDQQSSVSPAPTTMEAAVSAQGNHVWSNGGTGRFRKRTQDQANLSSAPMRQPRRRRSNENEPLVDADTNVFQTSVRSFLMNARIPTRSSSSSTPRPADDHPMDQS</sequence>
<feature type="compositionally biased region" description="Polar residues" evidence="1">
    <location>
        <begin position="1"/>
        <end position="18"/>
    </location>
</feature>
<gene>
    <name evidence="2" type="ORF">SEMRO_1929_G306070.1</name>
</gene>
<dbReference type="Proteomes" id="UP001153069">
    <property type="component" value="Unassembled WGS sequence"/>
</dbReference>
<dbReference type="EMBL" id="CAICTM010001927">
    <property type="protein sequence ID" value="CAB9527032.1"/>
    <property type="molecule type" value="Genomic_DNA"/>
</dbReference>
<name>A0A9N8ERZ1_9STRA</name>
<evidence type="ECO:0000256" key="1">
    <source>
        <dbReference type="SAM" id="MobiDB-lite"/>
    </source>
</evidence>
<keyword evidence="3" id="KW-1185">Reference proteome</keyword>
<proteinExistence type="predicted"/>
<feature type="compositionally biased region" description="Low complexity" evidence="1">
    <location>
        <begin position="265"/>
        <end position="275"/>
    </location>
</feature>
<comment type="caution">
    <text evidence="2">The sequence shown here is derived from an EMBL/GenBank/DDBJ whole genome shotgun (WGS) entry which is preliminary data.</text>
</comment>